<comment type="caution">
    <text evidence="2">Lacks conserved residue(s) required for the propagation of feature annotation.</text>
</comment>
<dbReference type="SUPFAM" id="SSF101898">
    <property type="entry name" value="NHL repeat"/>
    <property type="match status" value="1"/>
</dbReference>
<dbReference type="SUPFAM" id="SSF50965">
    <property type="entry name" value="Galactose oxidase, central domain"/>
    <property type="match status" value="1"/>
</dbReference>
<dbReference type="InterPro" id="IPR009880">
    <property type="entry name" value="Glyoxal_oxidase_N"/>
</dbReference>
<dbReference type="Gene3D" id="2.130.10.80">
    <property type="entry name" value="Galactose oxidase/kelch, beta-propeller"/>
    <property type="match status" value="1"/>
</dbReference>
<feature type="domain" description="P-type" evidence="4">
    <location>
        <begin position="240"/>
        <end position="286"/>
    </location>
</feature>
<evidence type="ECO:0000259" key="3">
    <source>
        <dbReference type="PROSITE" id="PS50927"/>
    </source>
</evidence>
<name>A0AAD5Y1Q9_9FUNG</name>
<reference evidence="5" key="1">
    <citation type="submission" date="2020-05" db="EMBL/GenBank/DDBJ databases">
        <title>Phylogenomic resolution of chytrid fungi.</title>
        <authorList>
            <person name="Stajich J.E."/>
            <person name="Amses K."/>
            <person name="Simmons R."/>
            <person name="Seto K."/>
            <person name="Myers J."/>
            <person name="Bonds A."/>
            <person name="Quandt C.A."/>
            <person name="Barry K."/>
            <person name="Liu P."/>
            <person name="Grigoriev I."/>
            <person name="Longcore J.E."/>
            <person name="James T.Y."/>
        </authorList>
    </citation>
    <scope>NUCLEOTIDE SEQUENCE</scope>
    <source>
        <strain evidence="5">PLAUS21</strain>
    </source>
</reference>
<evidence type="ECO:0008006" key="7">
    <source>
        <dbReference type="Google" id="ProtNLM"/>
    </source>
</evidence>
<keyword evidence="6" id="KW-1185">Reference proteome</keyword>
<protein>
    <recommendedName>
        <fullName evidence="7">Galactose oxidase</fullName>
    </recommendedName>
</protein>
<feature type="domain" description="Bulb-type lectin" evidence="3">
    <location>
        <begin position="1"/>
        <end position="87"/>
    </location>
</feature>
<dbReference type="InterPro" id="IPR001480">
    <property type="entry name" value="Bulb-type_lectin_dom"/>
</dbReference>
<dbReference type="PROSITE" id="PS51448">
    <property type="entry name" value="P_TREFOIL_2"/>
    <property type="match status" value="1"/>
</dbReference>
<keyword evidence="1" id="KW-0732">Signal</keyword>
<sequence length="816" mass="89551">MMMIYTGNLKSVIWKSKTWQGDHSCFLAAQTDGQLVFYRNNNGTIVKIQSLNGSPAVQANSYTLSLQDDGNLVYKTDTGKIVWSSIPVKPLYTYTQPSVYFLTVMQSGTTLNSDCNNGSGCFLASPTQEFKLVMQHDCKLMLYMNDPTFQSVFGTNTWLGDGHKCFMAAQSNGQLVVYRNDGASPVAMWTSNPVPTTISSGYTLTLQENGKLIWADSNNTTLWSTDFQVQPLVNNYTQPAGCPSTPFVTDARVDCKGTDYQSCFSKGCCWDPPPKGQKGIPCYTTTKNKWFGTPGSDQPVEYHVTAKNPGRYDVATTLPVAPLGLSPMPNTNNAVILERISWGYYSTYHSYTMDMATFQLKPLYAYSDIFCSGGVLLPDGTLLNIGGWVGDPSLKGVRYLPVNGDWKQNAKVMALEKARWYPSAVLLPSGKVWAVGGAPSSLNGVNEPTVEILPNPGKLPIVNVPFLAQTIGHNFYPFVYYIPADEFQPKPFVWLFAGYQSRLYDPDTFVAFASGANVPSQSGKKEYRSYPFSGTSAMLPVAADANNNVPPVSILICGGSDGVNALDTCITTTPSQAENATWLVEKMPIPRVLGDLVSLPDQTLLLINGATMGQAGFGMQSKAALNPVLYNPHAPLNQRFTVLQKSPIQRLYHSEAMLALDGRVIVSGSTPNQDSNDDPTTTIHENERRLEMFTPPYLLDGRTPPQILSAETQWEYNTTYSLTVSIPSGNTNNLSVSLINPGFITHNNHMGNSHYVLNIVSVVADGTSYTLDVQSPKSSEIAIPLYYQLWVVDDGKPCKMAKWIQLKADTIEWPQL</sequence>
<evidence type="ECO:0000313" key="6">
    <source>
        <dbReference type="Proteomes" id="UP001210925"/>
    </source>
</evidence>
<evidence type="ECO:0000256" key="2">
    <source>
        <dbReference type="PROSITE-ProRule" id="PRU00779"/>
    </source>
</evidence>
<dbReference type="Pfam" id="PF00088">
    <property type="entry name" value="Trefoil"/>
    <property type="match status" value="1"/>
</dbReference>
<dbReference type="Proteomes" id="UP001210925">
    <property type="component" value="Unassembled WGS sequence"/>
</dbReference>
<comment type="caution">
    <text evidence="5">The sequence shown here is derived from an EMBL/GenBank/DDBJ whole genome shotgun (WGS) entry which is preliminary data.</text>
</comment>
<dbReference type="EMBL" id="JADGKB010000093">
    <property type="protein sequence ID" value="KAJ3254067.1"/>
    <property type="molecule type" value="Genomic_DNA"/>
</dbReference>
<dbReference type="InterPro" id="IPR000519">
    <property type="entry name" value="P_trefoil_dom"/>
</dbReference>
<dbReference type="InterPro" id="IPR037293">
    <property type="entry name" value="Gal_Oxidase_central_sf"/>
</dbReference>
<evidence type="ECO:0000256" key="1">
    <source>
        <dbReference type="ARBA" id="ARBA00022729"/>
    </source>
</evidence>
<dbReference type="Pfam" id="PF07250">
    <property type="entry name" value="Glyoxal_oxid_N"/>
    <property type="match status" value="1"/>
</dbReference>
<dbReference type="SUPFAM" id="SSF51110">
    <property type="entry name" value="alpha-D-mannose-specific plant lectins"/>
    <property type="match status" value="1"/>
</dbReference>
<dbReference type="PANTHER" id="PTHR32208:SF105">
    <property type="entry name" value="COPPER RADICAL OXIDASE"/>
    <property type="match status" value="1"/>
</dbReference>
<organism evidence="5 6">
    <name type="scientific">Boothiomyces macroporosus</name>
    <dbReference type="NCBI Taxonomy" id="261099"/>
    <lineage>
        <taxon>Eukaryota</taxon>
        <taxon>Fungi</taxon>
        <taxon>Fungi incertae sedis</taxon>
        <taxon>Chytridiomycota</taxon>
        <taxon>Chytridiomycota incertae sedis</taxon>
        <taxon>Chytridiomycetes</taxon>
        <taxon>Rhizophydiales</taxon>
        <taxon>Terramycetaceae</taxon>
        <taxon>Boothiomyces</taxon>
    </lineage>
</organism>
<feature type="domain" description="Bulb-type lectin" evidence="3">
    <location>
        <begin position="108"/>
        <end position="227"/>
    </location>
</feature>
<evidence type="ECO:0000313" key="5">
    <source>
        <dbReference type="EMBL" id="KAJ3254067.1"/>
    </source>
</evidence>
<dbReference type="AlphaFoldDB" id="A0AAD5Y1Q9"/>
<evidence type="ECO:0000259" key="4">
    <source>
        <dbReference type="PROSITE" id="PS51448"/>
    </source>
</evidence>
<dbReference type="PROSITE" id="PS50927">
    <property type="entry name" value="BULB_LECTIN"/>
    <property type="match status" value="2"/>
</dbReference>
<dbReference type="InterPro" id="IPR015202">
    <property type="entry name" value="GO-like_E_set"/>
</dbReference>
<dbReference type="InterPro" id="IPR013783">
    <property type="entry name" value="Ig-like_fold"/>
</dbReference>
<dbReference type="CDD" id="cd02851">
    <property type="entry name" value="E_set_GO_C"/>
    <property type="match status" value="1"/>
</dbReference>
<dbReference type="SMART" id="SM00108">
    <property type="entry name" value="B_lectin"/>
    <property type="match status" value="1"/>
</dbReference>
<dbReference type="InterPro" id="IPR014756">
    <property type="entry name" value="Ig_E-set"/>
</dbReference>
<proteinExistence type="predicted"/>
<dbReference type="Gene3D" id="2.90.10.10">
    <property type="entry name" value="Bulb-type lectin domain"/>
    <property type="match status" value="3"/>
</dbReference>
<accession>A0AAD5Y1Q9</accession>
<dbReference type="InterPro" id="IPR036426">
    <property type="entry name" value="Bulb-type_lectin_dom_sf"/>
</dbReference>
<dbReference type="SUPFAM" id="SSF81296">
    <property type="entry name" value="E set domains"/>
    <property type="match status" value="1"/>
</dbReference>
<gene>
    <name evidence="5" type="ORF">HK103_007528</name>
</gene>
<dbReference type="Gene3D" id="2.60.40.10">
    <property type="entry name" value="Immunoglobulins"/>
    <property type="match status" value="1"/>
</dbReference>
<dbReference type="Pfam" id="PF09118">
    <property type="entry name" value="GO-like_E_set"/>
    <property type="match status" value="1"/>
</dbReference>
<dbReference type="InterPro" id="IPR011043">
    <property type="entry name" value="Gal_Oxase/kelch_b-propeller"/>
</dbReference>
<dbReference type="PANTHER" id="PTHR32208">
    <property type="entry name" value="SECRETED PROTEIN-RELATED"/>
    <property type="match status" value="1"/>
</dbReference>